<dbReference type="RefSeq" id="WP_249469790.1">
    <property type="nucleotide sequence ID" value="NZ_JAMBEP010000001.1"/>
</dbReference>
<dbReference type="InterPro" id="IPR007890">
    <property type="entry name" value="CHASE2"/>
</dbReference>
<dbReference type="PANTHER" id="PTHR45138">
    <property type="entry name" value="REGULATORY COMPONENTS OF SENSORY TRANSDUCTION SYSTEM"/>
    <property type="match status" value="1"/>
</dbReference>
<dbReference type="Pfam" id="PF05226">
    <property type="entry name" value="CHASE2"/>
    <property type="match status" value="1"/>
</dbReference>
<dbReference type="InterPro" id="IPR000160">
    <property type="entry name" value="GGDEF_dom"/>
</dbReference>
<dbReference type="Pfam" id="PF00990">
    <property type="entry name" value="GGDEF"/>
    <property type="match status" value="1"/>
</dbReference>
<dbReference type="EC" id="2.7.7.65" evidence="1"/>
<dbReference type="SMART" id="SM01080">
    <property type="entry name" value="CHASE2"/>
    <property type="match status" value="1"/>
</dbReference>
<proteinExistence type="predicted"/>
<dbReference type="InterPro" id="IPR043128">
    <property type="entry name" value="Rev_trsase/Diguanyl_cyclase"/>
</dbReference>
<sequence length="552" mass="59921">MLADLRLRSLAGLSAIVCVVALTASALTWRFDMWFYDLLLAHSGQVADDSIVMVVIDDESLSALGRWPWPRGIHADLLERLRESGARGVAMDVSFSERDIADPVGDASLAKAIRRNGKVVLPVMVEPSQPDGVLIEVLPLTELAQAAAGLGHVEVDVDPDGVARQAYLHAGLGNAQWPVLALALFDQAPGAGGRGALPGLRNPDKTPASPYLWVRDHHVMIPYVADDDGFQRVSYLDVLRGTAPASLLRDRWLLIGVTAPGIGDTLLTPVASTDTRISGVEYQANLLNMLVRGNAIAPLPLAWQLPIAIALVLLPLLLHARIEARRTWLLALGAGGTILVLSAVLLYYGRHWFPPMATLATLLLCLALWAVNRLQHSQRLAHSDALTRLSNRRMFDVMLARELGAARRGNRPLSLLLIDVDHFKHYNDTYGHQAGDDALRRIAQAISGRARRPRDVPARYGGDELAVILPETTAHAAQAIADHIVRDVRGLAIARNESEVAPVMTVSIGVAAYFPILEGHDSDLLERADAALYQAKEKGRDRSYCAETTVPS</sequence>
<feature type="domain" description="GGDEF" evidence="3">
    <location>
        <begin position="411"/>
        <end position="548"/>
    </location>
</feature>
<accession>A0ABT0MFR0</accession>
<dbReference type="Gene3D" id="3.30.70.270">
    <property type="match status" value="1"/>
</dbReference>
<dbReference type="PANTHER" id="PTHR45138:SF24">
    <property type="entry name" value="DIGUANYLATE CYCLASE DGCC-RELATED"/>
    <property type="match status" value="1"/>
</dbReference>
<dbReference type="SMART" id="SM00267">
    <property type="entry name" value="GGDEF"/>
    <property type="match status" value="1"/>
</dbReference>
<organism evidence="4 5">
    <name type="scientific">Luteimonas galliterrae</name>
    <dbReference type="NCBI Taxonomy" id="2940486"/>
    <lineage>
        <taxon>Bacteria</taxon>
        <taxon>Pseudomonadati</taxon>
        <taxon>Pseudomonadota</taxon>
        <taxon>Gammaproteobacteria</taxon>
        <taxon>Lysobacterales</taxon>
        <taxon>Lysobacteraceae</taxon>
        <taxon>Luteimonas</taxon>
    </lineage>
</organism>
<feature type="transmembrane region" description="Helical" evidence="2">
    <location>
        <begin position="301"/>
        <end position="320"/>
    </location>
</feature>
<dbReference type="Proteomes" id="UP001431217">
    <property type="component" value="Unassembled WGS sequence"/>
</dbReference>
<dbReference type="SUPFAM" id="SSF55073">
    <property type="entry name" value="Nucleotide cyclase"/>
    <property type="match status" value="1"/>
</dbReference>
<comment type="caution">
    <text evidence="4">The sequence shown here is derived from an EMBL/GenBank/DDBJ whole genome shotgun (WGS) entry which is preliminary data.</text>
</comment>
<dbReference type="InterPro" id="IPR050469">
    <property type="entry name" value="Diguanylate_Cyclase"/>
</dbReference>
<dbReference type="PROSITE" id="PS50887">
    <property type="entry name" value="GGDEF"/>
    <property type="match status" value="1"/>
</dbReference>
<keyword evidence="2" id="KW-0472">Membrane</keyword>
<keyword evidence="2" id="KW-0812">Transmembrane</keyword>
<feature type="transmembrane region" description="Helical" evidence="2">
    <location>
        <begin position="327"/>
        <end position="346"/>
    </location>
</feature>
<gene>
    <name evidence="4" type="ORF">M2650_00390</name>
</gene>
<feature type="transmembrane region" description="Helical" evidence="2">
    <location>
        <begin position="352"/>
        <end position="371"/>
    </location>
</feature>
<keyword evidence="5" id="KW-1185">Reference proteome</keyword>
<evidence type="ECO:0000313" key="5">
    <source>
        <dbReference type="Proteomes" id="UP001431217"/>
    </source>
</evidence>
<reference evidence="4 5" key="1">
    <citation type="submission" date="2022-05" db="EMBL/GenBank/DDBJ databases">
        <title>Luteimonas sp. SX5, whole genome shotgun sequencing project.</title>
        <authorList>
            <person name="Zhao G."/>
            <person name="Shen L."/>
        </authorList>
    </citation>
    <scope>NUCLEOTIDE SEQUENCE [LARGE SCALE GENOMIC DNA]</scope>
    <source>
        <strain evidence="4 5">SX5</strain>
    </source>
</reference>
<dbReference type="EMBL" id="JAMBEP010000001">
    <property type="protein sequence ID" value="MCL1633109.1"/>
    <property type="molecule type" value="Genomic_DNA"/>
</dbReference>
<dbReference type="InterPro" id="IPR029787">
    <property type="entry name" value="Nucleotide_cyclase"/>
</dbReference>
<evidence type="ECO:0000259" key="3">
    <source>
        <dbReference type="PROSITE" id="PS50887"/>
    </source>
</evidence>
<dbReference type="CDD" id="cd01949">
    <property type="entry name" value="GGDEF"/>
    <property type="match status" value="1"/>
</dbReference>
<keyword evidence="2" id="KW-1133">Transmembrane helix</keyword>
<evidence type="ECO:0000256" key="1">
    <source>
        <dbReference type="ARBA" id="ARBA00012528"/>
    </source>
</evidence>
<name>A0ABT0MFR0_9GAMM</name>
<dbReference type="NCBIfam" id="TIGR00254">
    <property type="entry name" value="GGDEF"/>
    <property type="match status" value="1"/>
</dbReference>
<protein>
    <recommendedName>
        <fullName evidence="1">diguanylate cyclase</fullName>
        <ecNumber evidence="1">2.7.7.65</ecNumber>
    </recommendedName>
</protein>
<evidence type="ECO:0000256" key="2">
    <source>
        <dbReference type="SAM" id="Phobius"/>
    </source>
</evidence>
<evidence type="ECO:0000313" key="4">
    <source>
        <dbReference type="EMBL" id="MCL1633109.1"/>
    </source>
</evidence>